<dbReference type="GO" id="GO:0005886">
    <property type="term" value="C:plasma membrane"/>
    <property type="evidence" value="ECO:0007669"/>
    <property type="project" value="UniProtKB-SubCell"/>
</dbReference>
<dbReference type="InterPro" id="IPR051621">
    <property type="entry name" value="T2SS_protein_J"/>
</dbReference>
<evidence type="ECO:0000256" key="8">
    <source>
        <dbReference type="ARBA" id="ARBA00022989"/>
    </source>
</evidence>
<evidence type="ECO:0000313" key="12">
    <source>
        <dbReference type="Proteomes" id="UP000281474"/>
    </source>
</evidence>
<evidence type="ECO:0000313" key="11">
    <source>
        <dbReference type="EMBL" id="RLV60779.1"/>
    </source>
</evidence>
<dbReference type="PANTHER" id="PTHR39583">
    <property type="entry name" value="TYPE II SECRETION SYSTEM PROTEIN J-RELATED"/>
    <property type="match status" value="1"/>
</dbReference>
<evidence type="ECO:0000256" key="4">
    <source>
        <dbReference type="ARBA" id="ARBA00022475"/>
    </source>
</evidence>
<evidence type="ECO:0000256" key="2">
    <source>
        <dbReference type="ARBA" id="ARBA00011084"/>
    </source>
</evidence>
<comment type="caution">
    <text evidence="11">The sequence shown here is derived from an EMBL/GenBank/DDBJ whole genome shotgun (WGS) entry which is preliminary data.</text>
</comment>
<evidence type="ECO:0000256" key="1">
    <source>
        <dbReference type="ARBA" id="ARBA00004377"/>
    </source>
</evidence>
<dbReference type="Gene3D" id="3.10.610.10">
    <property type="entry name" value="GSPII I/J protein-like"/>
    <property type="match status" value="1"/>
</dbReference>
<proteinExistence type="inferred from homology"/>
<keyword evidence="8 10" id="KW-1133">Transmembrane helix</keyword>
<keyword evidence="4" id="KW-1003">Cell membrane</keyword>
<dbReference type="EMBL" id="QZEI01000011">
    <property type="protein sequence ID" value="RLV60779.1"/>
    <property type="molecule type" value="Genomic_DNA"/>
</dbReference>
<evidence type="ECO:0000256" key="10">
    <source>
        <dbReference type="SAM" id="Phobius"/>
    </source>
</evidence>
<feature type="transmembrane region" description="Helical" evidence="10">
    <location>
        <begin position="12"/>
        <end position="32"/>
    </location>
</feature>
<dbReference type="GO" id="GO:0015628">
    <property type="term" value="P:protein secretion by the type II secretion system"/>
    <property type="evidence" value="ECO:0007669"/>
    <property type="project" value="InterPro"/>
</dbReference>
<dbReference type="NCBIfam" id="TIGR02532">
    <property type="entry name" value="IV_pilin_GFxxxE"/>
    <property type="match status" value="1"/>
</dbReference>
<organism evidence="11 12">
    <name type="scientific">Parashewanella curva</name>
    <dbReference type="NCBI Taxonomy" id="2338552"/>
    <lineage>
        <taxon>Bacteria</taxon>
        <taxon>Pseudomonadati</taxon>
        <taxon>Pseudomonadota</taxon>
        <taxon>Gammaproteobacteria</taxon>
        <taxon>Alteromonadales</taxon>
        <taxon>Shewanellaceae</taxon>
        <taxon>Parashewanella</taxon>
    </lineage>
</organism>
<evidence type="ECO:0000256" key="7">
    <source>
        <dbReference type="ARBA" id="ARBA00022692"/>
    </source>
</evidence>
<evidence type="ECO:0000256" key="5">
    <source>
        <dbReference type="ARBA" id="ARBA00022481"/>
    </source>
</evidence>
<evidence type="ECO:0000256" key="9">
    <source>
        <dbReference type="ARBA" id="ARBA00023136"/>
    </source>
</evidence>
<comment type="subcellular location">
    <subcellularLocation>
        <location evidence="1">Cell inner membrane</location>
        <topology evidence="1">Single-pass membrane protein</topology>
    </subcellularLocation>
</comment>
<keyword evidence="7 10" id="KW-0812">Transmembrane</keyword>
<dbReference type="Pfam" id="PF07963">
    <property type="entry name" value="N_methyl"/>
    <property type="match status" value="1"/>
</dbReference>
<reference evidence="11 12" key="1">
    <citation type="submission" date="2018-09" db="EMBL/GenBank/DDBJ databases">
        <title>Phylogeny of the Shewanellaceae, and recommendation for two new genera, Pseudoshewanella and Parashewanella.</title>
        <authorList>
            <person name="Wang G."/>
        </authorList>
    </citation>
    <scope>NUCLEOTIDE SEQUENCE [LARGE SCALE GENOMIC DNA]</scope>
    <source>
        <strain evidence="11 12">C51</strain>
    </source>
</reference>
<dbReference type="AlphaFoldDB" id="A0A3L8Q141"/>
<dbReference type="GO" id="GO:0015627">
    <property type="term" value="C:type II protein secretion system complex"/>
    <property type="evidence" value="ECO:0007669"/>
    <property type="project" value="InterPro"/>
</dbReference>
<evidence type="ECO:0000256" key="3">
    <source>
        <dbReference type="ARBA" id="ARBA00021539"/>
    </source>
</evidence>
<protein>
    <recommendedName>
        <fullName evidence="3">Type II secretion system protein J</fullName>
    </recommendedName>
</protein>
<accession>A0A3L8Q141</accession>
<gene>
    <name evidence="11" type="primary">gspJ</name>
    <name evidence="11" type="ORF">D5018_04750</name>
</gene>
<dbReference type="Pfam" id="PF11612">
    <property type="entry name" value="T2SSJ"/>
    <property type="match status" value="1"/>
</dbReference>
<evidence type="ECO:0000256" key="6">
    <source>
        <dbReference type="ARBA" id="ARBA00022519"/>
    </source>
</evidence>
<keyword evidence="5" id="KW-0488">Methylation</keyword>
<dbReference type="Gene3D" id="2.10.70.20">
    <property type="entry name" value="gspk-gspi-gspj complex like domains"/>
    <property type="match status" value="1"/>
</dbReference>
<dbReference type="PANTHER" id="PTHR39583:SF2">
    <property type="entry name" value="TYPE II SECRETION SYSTEM PROTEIN J"/>
    <property type="match status" value="1"/>
</dbReference>
<dbReference type="NCBIfam" id="TIGR01711">
    <property type="entry name" value="gspJ"/>
    <property type="match status" value="1"/>
</dbReference>
<dbReference type="Proteomes" id="UP000281474">
    <property type="component" value="Unassembled WGS sequence"/>
</dbReference>
<keyword evidence="9 10" id="KW-0472">Membrane</keyword>
<keyword evidence="12" id="KW-1185">Reference proteome</keyword>
<dbReference type="PROSITE" id="PS00409">
    <property type="entry name" value="PROKAR_NTER_METHYL"/>
    <property type="match status" value="1"/>
</dbReference>
<dbReference type="InterPro" id="IPR012902">
    <property type="entry name" value="N_methyl_site"/>
</dbReference>
<sequence>MYLKLNKRHSRGFTLLEMLVAIAIFAIIGLAANSTLHAVLKNKEVTEDFSARLKGLQQGFGMMDRDIGQIVARPPRLLSGGHGSTVIQYGEVIPNIDGQALIFYRLGWLNPDGMLPRGSIQSVAYVFTEDKLERWYFPYPDPVIGAKPTKTTIIDHVQNMDVRFFDGKSWQQAIMGSALPQAIAIKLEVEGIGTVERKFLLPKGVGPAT</sequence>
<keyword evidence="6" id="KW-0997">Cell inner membrane</keyword>
<dbReference type="InterPro" id="IPR045584">
    <property type="entry name" value="Pilin-like"/>
</dbReference>
<dbReference type="SUPFAM" id="SSF54523">
    <property type="entry name" value="Pili subunits"/>
    <property type="match status" value="1"/>
</dbReference>
<dbReference type="InterPro" id="IPR010055">
    <property type="entry name" value="T2SS_protein-GspJ"/>
</dbReference>
<dbReference type="OrthoDB" id="9794345at2"/>
<name>A0A3L8Q141_9GAMM</name>
<comment type="similarity">
    <text evidence="2">Belongs to the GSP J family.</text>
</comment>